<accession>X1Q0J7</accession>
<organism evidence="1">
    <name type="scientific">marine sediment metagenome</name>
    <dbReference type="NCBI Taxonomy" id="412755"/>
    <lineage>
        <taxon>unclassified sequences</taxon>
        <taxon>metagenomes</taxon>
        <taxon>ecological metagenomes</taxon>
    </lineage>
</organism>
<name>X1Q0J7_9ZZZZ</name>
<feature type="non-terminal residue" evidence="1">
    <location>
        <position position="55"/>
    </location>
</feature>
<dbReference type="EMBL" id="BARV01043318">
    <property type="protein sequence ID" value="GAI62057.1"/>
    <property type="molecule type" value="Genomic_DNA"/>
</dbReference>
<dbReference type="AlphaFoldDB" id="X1Q0J7"/>
<comment type="caution">
    <text evidence="1">The sequence shown here is derived from an EMBL/GenBank/DDBJ whole genome shotgun (WGS) entry which is preliminary data.</text>
</comment>
<sequence>MSDQSPGMYDSHLFAWPVMPLGSPVLEQLIVGDVDQYGPRGTDEYPFPTFDDIPL</sequence>
<reference evidence="1" key="1">
    <citation type="journal article" date="2014" name="Front. Microbiol.">
        <title>High frequency of phylogenetically diverse reductive dehalogenase-homologous genes in deep subseafloor sedimentary metagenomes.</title>
        <authorList>
            <person name="Kawai M."/>
            <person name="Futagami T."/>
            <person name="Toyoda A."/>
            <person name="Takaki Y."/>
            <person name="Nishi S."/>
            <person name="Hori S."/>
            <person name="Arai W."/>
            <person name="Tsubouchi T."/>
            <person name="Morono Y."/>
            <person name="Uchiyama I."/>
            <person name="Ito T."/>
            <person name="Fujiyama A."/>
            <person name="Inagaki F."/>
            <person name="Takami H."/>
        </authorList>
    </citation>
    <scope>NUCLEOTIDE SEQUENCE</scope>
    <source>
        <strain evidence="1">Expedition CK06-06</strain>
    </source>
</reference>
<protein>
    <submittedName>
        <fullName evidence="1">Uncharacterized protein</fullName>
    </submittedName>
</protein>
<proteinExistence type="predicted"/>
<gene>
    <name evidence="1" type="ORF">S06H3_64718</name>
</gene>
<evidence type="ECO:0000313" key="1">
    <source>
        <dbReference type="EMBL" id="GAI62057.1"/>
    </source>
</evidence>